<name>A0ABS8WWB4_DATST</name>
<feature type="non-terminal residue" evidence="2">
    <location>
        <position position="1"/>
    </location>
</feature>
<dbReference type="EMBL" id="JACEIK010011162">
    <property type="protein sequence ID" value="MCE3215498.1"/>
    <property type="molecule type" value="Genomic_DNA"/>
</dbReference>
<gene>
    <name evidence="2" type="ORF">HAX54_002596</name>
</gene>
<sequence length="112" mass="12608">LEASKIHPTVPEEELISAFIQIQEGLYYDKLLGTCSRNFSDLICIGKEIESGIQGGRIVDNLKAQVDHQIFQQKISGNLQGENNSACMTMHPPQYHQNHKHLQSRATSDPYD</sequence>
<evidence type="ECO:0000313" key="3">
    <source>
        <dbReference type="Proteomes" id="UP000823775"/>
    </source>
</evidence>
<proteinExistence type="predicted"/>
<organism evidence="2 3">
    <name type="scientific">Datura stramonium</name>
    <name type="common">Jimsonweed</name>
    <name type="synonym">Common thornapple</name>
    <dbReference type="NCBI Taxonomy" id="4076"/>
    <lineage>
        <taxon>Eukaryota</taxon>
        <taxon>Viridiplantae</taxon>
        <taxon>Streptophyta</taxon>
        <taxon>Embryophyta</taxon>
        <taxon>Tracheophyta</taxon>
        <taxon>Spermatophyta</taxon>
        <taxon>Magnoliopsida</taxon>
        <taxon>eudicotyledons</taxon>
        <taxon>Gunneridae</taxon>
        <taxon>Pentapetalae</taxon>
        <taxon>asterids</taxon>
        <taxon>lamiids</taxon>
        <taxon>Solanales</taxon>
        <taxon>Solanaceae</taxon>
        <taxon>Solanoideae</taxon>
        <taxon>Datureae</taxon>
        <taxon>Datura</taxon>
    </lineage>
</organism>
<accession>A0ABS8WWB4</accession>
<keyword evidence="3" id="KW-1185">Reference proteome</keyword>
<feature type="non-terminal residue" evidence="2">
    <location>
        <position position="112"/>
    </location>
</feature>
<dbReference type="Proteomes" id="UP000823775">
    <property type="component" value="Unassembled WGS sequence"/>
</dbReference>
<evidence type="ECO:0000313" key="2">
    <source>
        <dbReference type="EMBL" id="MCE3215498.1"/>
    </source>
</evidence>
<comment type="caution">
    <text evidence="2">The sequence shown here is derived from an EMBL/GenBank/DDBJ whole genome shotgun (WGS) entry which is preliminary data.</text>
</comment>
<reference evidence="2 3" key="1">
    <citation type="journal article" date="2021" name="BMC Genomics">
        <title>Datura genome reveals duplications of psychoactive alkaloid biosynthetic genes and high mutation rate following tissue culture.</title>
        <authorList>
            <person name="Rajewski A."/>
            <person name="Carter-House D."/>
            <person name="Stajich J."/>
            <person name="Litt A."/>
        </authorList>
    </citation>
    <scope>NUCLEOTIDE SEQUENCE [LARGE SCALE GENOMIC DNA]</scope>
    <source>
        <strain evidence="2">AR-01</strain>
    </source>
</reference>
<feature type="region of interest" description="Disordered" evidence="1">
    <location>
        <begin position="82"/>
        <end position="112"/>
    </location>
</feature>
<evidence type="ECO:0000256" key="1">
    <source>
        <dbReference type="SAM" id="MobiDB-lite"/>
    </source>
</evidence>
<protein>
    <submittedName>
        <fullName evidence="2">Uncharacterized protein</fullName>
    </submittedName>
</protein>